<feature type="transmembrane region" description="Helical" evidence="5">
    <location>
        <begin position="401"/>
        <end position="422"/>
    </location>
</feature>
<dbReference type="PANTHER" id="PTHR11785:SF532">
    <property type="entry name" value="TRANSPORTER, PUTATIVE (EUROFUNG)-RELATED"/>
    <property type="match status" value="1"/>
</dbReference>
<feature type="transmembrane region" description="Helical" evidence="5">
    <location>
        <begin position="449"/>
        <end position="470"/>
    </location>
</feature>
<feature type="transmembrane region" description="Helical" evidence="5">
    <location>
        <begin position="189"/>
        <end position="209"/>
    </location>
</feature>
<dbReference type="FunFam" id="1.20.1740.10:FF:000025">
    <property type="entry name" value="High-affinity methionine permease"/>
    <property type="match status" value="1"/>
</dbReference>
<dbReference type="Proteomes" id="UP000813423">
    <property type="component" value="Unassembled WGS sequence"/>
</dbReference>
<feature type="transmembrane region" description="Helical" evidence="5">
    <location>
        <begin position="498"/>
        <end position="518"/>
    </location>
</feature>
<dbReference type="EMBL" id="JAIBSC010000016">
    <property type="protein sequence ID" value="KAH1908976.1"/>
    <property type="molecule type" value="Genomic_DNA"/>
</dbReference>
<name>A0A8H4IFB8_ASPFM</name>
<comment type="subcellular location">
    <subcellularLocation>
        <location evidence="1">Membrane</location>
        <topology evidence="1">Multi-pass membrane protein</topology>
    </subcellularLocation>
</comment>
<evidence type="ECO:0008006" key="8">
    <source>
        <dbReference type="Google" id="ProtNLM"/>
    </source>
</evidence>
<feature type="transmembrane region" description="Helical" evidence="5">
    <location>
        <begin position="592"/>
        <end position="613"/>
    </location>
</feature>
<dbReference type="GO" id="GO:0016020">
    <property type="term" value="C:membrane"/>
    <property type="evidence" value="ECO:0007669"/>
    <property type="project" value="UniProtKB-SubCell"/>
</dbReference>
<reference evidence="6" key="1">
    <citation type="submission" date="2021-08" db="EMBL/GenBank/DDBJ databases">
        <title>Global Aspergillus fumigatus from environmental and clinical sources.</title>
        <authorList>
            <person name="Barber A."/>
            <person name="Sae-Ong T."/>
        </authorList>
    </citation>
    <scope>NUCLEOTIDE SEQUENCE</scope>
    <source>
        <strain evidence="6">NRZ-2016-071</strain>
    </source>
</reference>
<sequence length="648" mass="71376">MFGVSMEGILLYFALVDQKRAFAIIILSSPSTSSLWGRLTLIAAAWGNGFSNICKDRDDVIRADDGADRSRPGKSGRICETQNANLQMLFGRGREFLDDIMVSMCLMDDSENQSLLHPTSGLYETLSYESIHDIRTNGRPVSSRSPIPETAPYGRNLTWTSAYILVISRVIGSGIFATPGSIVKSVGSVGLALLVWLVGTVLAACGLAVSMEFGCMLPRSGGDKVYLEYTYRRPRFLASTLIAVQAVLLGFTASNCIIFSKYTWFALSFEPTESQQKALAVGLMTAITIVHGCFLKTGIWIQNLLGWMKIFMIAAMTLTGLWVILFRREEPCMSMSNEAGRTGYDVFLWDNLWKGSNWSWSLLSTSLFKVFYSYAGLNNVNNVLNEVQDPIRTVKSVCPSALVTACGLYLLANISYFLVVPIDEIKNSGELVGALLFERVFGPHVGRTLFPLAIAISAAGNVMVVTFAWARVNQEIARQGFLPFASVLSSSRPFNSPLGGLIVHYIPSLLVIVLPPPGDVYNFILDVEGYPGQIFALAIAVGLLVLRRRQPDITRPFKAWLPAVWLRIIVCVALLVAPFIPPPDRKGDVGFFYATYAVVGVGILLFGVLYWYVWTVLLPRWGGYRLEEDVTVLDDGTSVTKLVPSYIL</sequence>
<dbReference type="Pfam" id="PF13520">
    <property type="entry name" value="AA_permease_2"/>
    <property type="match status" value="1"/>
</dbReference>
<keyword evidence="2 5" id="KW-0812">Transmembrane</keyword>
<feature type="transmembrane region" description="Helical" evidence="5">
    <location>
        <begin position="530"/>
        <end position="547"/>
    </location>
</feature>
<evidence type="ECO:0000256" key="5">
    <source>
        <dbReference type="SAM" id="Phobius"/>
    </source>
</evidence>
<dbReference type="InterPro" id="IPR002293">
    <property type="entry name" value="AA/rel_permease1"/>
</dbReference>
<evidence type="ECO:0000313" key="7">
    <source>
        <dbReference type="Proteomes" id="UP000813423"/>
    </source>
</evidence>
<dbReference type="AlphaFoldDB" id="A0A8H4IFB8"/>
<comment type="caution">
    <text evidence="6">The sequence shown here is derived from an EMBL/GenBank/DDBJ whole genome shotgun (WGS) entry which is preliminary data.</text>
</comment>
<feature type="transmembrane region" description="Helical" evidence="5">
    <location>
        <begin position="559"/>
        <end position="580"/>
    </location>
</feature>
<feature type="transmembrane region" description="Helical" evidence="5">
    <location>
        <begin position="307"/>
        <end position="326"/>
    </location>
</feature>
<protein>
    <recommendedName>
        <fullName evidence="8">Methionine permease</fullName>
    </recommendedName>
</protein>
<organism evidence="6 7">
    <name type="scientific">Aspergillus fumigatus</name>
    <name type="common">Neosartorya fumigata</name>
    <dbReference type="NCBI Taxonomy" id="746128"/>
    <lineage>
        <taxon>Eukaryota</taxon>
        <taxon>Fungi</taxon>
        <taxon>Dikarya</taxon>
        <taxon>Ascomycota</taxon>
        <taxon>Pezizomycotina</taxon>
        <taxon>Eurotiomycetes</taxon>
        <taxon>Eurotiomycetidae</taxon>
        <taxon>Eurotiales</taxon>
        <taxon>Aspergillaceae</taxon>
        <taxon>Aspergillus</taxon>
        <taxon>Aspergillus subgen. Fumigati</taxon>
    </lineage>
</organism>
<evidence type="ECO:0000256" key="4">
    <source>
        <dbReference type="ARBA" id="ARBA00023136"/>
    </source>
</evidence>
<dbReference type="PANTHER" id="PTHR11785">
    <property type="entry name" value="AMINO ACID TRANSPORTER"/>
    <property type="match status" value="1"/>
</dbReference>
<evidence type="ECO:0000256" key="1">
    <source>
        <dbReference type="ARBA" id="ARBA00004141"/>
    </source>
</evidence>
<dbReference type="InterPro" id="IPR050598">
    <property type="entry name" value="AminoAcid_Transporter"/>
</dbReference>
<dbReference type="GO" id="GO:0015179">
    <property type="term" value="F:L-amino acid transmembrane transporter activity"/>
    <property type="evidence" value="ECO:0007669"/>
    <property type="project" value="TreeGrafter"/>
</dbReference>
<evidence type="ECO:0000256" key="2">
    <source>
        <dbReference type="ARBA" id="ARBA00022692"/>
    </source>
</evidence>
<proteinExistence type="predicted"/>
<feature type="transmembrane region" description="Helical" evidence="5">
    <location>
        <begin position="236"/>
        <end position="258"/>
    </location>
</feature>
<evidence type="ECO:0000256" key="3">
    <source>
        <dbReference type="ARBA" id="ARBA00022989"/>
    </source>
</evidence>
<evidence type="ECO:0000313" key="6">
    <source>
        <dbReference type="EMBL" id="KAH1908976.1"/>
    </source>
</evidence>
<gene>
    <name evidence="6" type="ORF">KXV57_002469</name>
</gene>
<feature type="transmembrane region" description="Helical" evidence="5">
    <location>
        <begin position="279"/>
        <end position="301"/>
    </location>
</feature>
<dbReference type="Gene3D" id="1.20.1740.10">
    <property type="entry name" value="Amino acid/polyamine transporter I"/>
    <property type="match status" value="1"/>
</dbReference>
<keyword evidence="4 5" id="KW-0472">Membrane</keyword>
<accession>A0A8H4IFB8</accession>
<feature type="transmembrane region" description="Helical" evidence="5">
    <location>
        <begin position="157"/>
        <end position="177"/>
    </location>
</feature>
<keyword evidence="3 5" id="KW-1133">Transmembrane helix</keyword>